<keyword evidence="2" id="KW-1185">Reference proteome</keyword>
<dbReference type="EMBL" id="MKKK01000074">
    <property type="protein sequence ID" value="OEY91463.1"/>
    <property type="molecule type" value="Genomic_DNA"/>
</dbReference>
<dbReference type="AlphaFoldDB" id="A0A1E7QWK7"/>
<dbReference type="Proteomes" id="UP000185895">
    <property type="component" value="Unassembled WGS sequence"/>
</dbReference>
<proteinExistence type="predicted"/>
<name>A0A1E7QWK7_9GAMM</name>
<evidence type="ECO:0000313" key="2">
    <source>
        <dbReference type="Proteomes" id="UP000185895"/>
    </source>
</evidence>
<reference evidence="1 2" key="1">
    <citation type="submission" date="2016-09" db="EMBL/GenBank/DDBJ databases">
        <authorList>
            <person name="Capua I."/>
            <person name="De Benedictis P."/>
            <person name="Joannis T."/>
            <person name="Lombin L.H."/>
            <person name="Cattoli G."/>
        </authorList>
    </citation>
    <scope>NUCLEOTIDE SEQUENCE [LARGE SCALE GENOMIC DNA]</scope>
    <source>
        <strain evidence="1 2">ANC 4671</strain>
    </source>
</reference>
<dbReference type="STRING" id="1262585.BJI46_06935"/>
<organism evidence="1 2">
    <name type="scientific">Acinetobacter qingfengensis</name>
    <dbReference type="NCBI Taxonomy" id="1262585"/>
    <lineage>
        <taxon>Bacteria</taxon>
        <taxon>Pseudomonadati</taxon>
        <taxon>Pseudomonadota</taxon>
        <taxon>Gammaproteobacteria</taxon>
        <taxon>Moraxellales</taxon>
        <taxon>Moraxellaceae</taxon>
        <taxon>Acinetobacter</taxon>
    </lineage>
</organism>
<dbReference type="RefSeq" id="WP_070071078.1">
    <property type="nucleotide sequence ID" value="NZ_MKKK01000074.1"/>
</dbReference>
<gene>
    <name evidence="1" type="ORF">BJI46_06935</name>
</gene>
<accession>A0A1E7QWK7</accession>
<sequence length="152" mass="17325">MRSPKICFTELNQVSSQRLGNFSFLQSQVANWQKLTQIIQSHLPPQGQWQVVYYQNGLLTITGDNQALISQVRYLHNQFIQKFKTIPSLEGLERIQVILKTPDKPTSKKYTRSKTLSNETQQALRQAASLVNDAKLSQALLRLASPDNIKVE</sequence>
<dbReference type="OrthoDB" id="6704762at2"/>
<comment type="caution">
    <text evidence="1">The sequence shown here is derived from an EMBL/GenBank/DDBJ whole genome shotgun (WGS) entry which is preliminary data.</text>
</comment>
<protein>
    <submittedName>
        <fullName evidence="1">Uncharacterized protein</fullName>
    </submittedName>
</protein>
<evidence type="ECO:0000313" key="1">
    <source>
        <dbReference type="EMBL" id="OEY91463.1"/>
    </source>
</evidence>